<evidence type="ECO:0000256" key="4">
    <source>
        <dbReference type="ARBA" id="ARBA00022692"/>
    </source>
</evidence>
<dbReference type="Pfam" id="PF03062">
    <property type="entry name" value="MBOAT"/>
    <property type="match status" value="1"/>
</dbReference>
<keyword evidence="7" id="KW-0808">Transferase</keyword>
<keyword evidence="7" id="KW-0012">Acyltransferase</keyword>
<evidence type="ECO:0000256" key="3">
    <source>
        <dbReference type="ARBA" id="ARBA00022475"/>
    </source>
</evidence>
<name>A0A7X3SKP8_9FIRM</name>
<dbReference type="PANTHER" id="PTHR13285:SF18">
    <property type="entry name" value="PROTEIN-CYSTEINE N-PALMITOYLTRANSFERASE RASP"/>
    <property type="match status" value="1"/>
</dbReference>
<comment type="subcellular location">
    <subcellularLocation>
        <location evidence="1">Cell membrane</location>
        <topology evidence="1">Multi-pass membrane protein</topology>
    </subcellularLocation>
</comment>
<gene>
    <name evidence="9" type="ORF">GN277_20225</name>
</gene>
<evidence type="ECO:0000256" key="1">
    <source>
        <dbReference type="ARBA" id="ARBA00004651"/>
    </source>
</evidence>
<dbReference type="InterPro" id="IPR028362">
    <property type="entry name" value="AlgI"/>
</dbReference>
<protein>
    <submittedName>
        <fullName evidence="9">MBOAT family protein</fullName>
    </submittedName>
</protein>
<feature type="transmembrane region" description="Helical" evidence="8">
    <location>
        <begin position="439"/>
        <end position="459"/>
    </location>
</feature>
<accession>A0A7X3SKP8</accession>
<dbReference type="GO" id="GO:0016746">
    <property type="term" value="F:acyltransferase activity"/>
    <property type="evidence" value="ECO:0007669"/>
    <property type="project" value="UniProtKB-KW"/>
</dbReference>
<dbReference type="EMBL" id="WUQX01000001">
    <property type="protein sequence ID" value="MXP77591.1"/>
    <property type="molecule type" value="Genomic_DNA"/>
</dbReference>
<comment type="caution">
    <text evidence="9">The sequence shown here is derived from an EMBL/GenBank/DDBJ whole genome shotgun (WGS) entry which is preliminary data.</text>
</comment>
<dbReference type="PIRSF" id="PIRSF016636">
    <property type="entry name" value="AlgI_DltB"/>
    <property type="match status" value="1"/>
</dbReference>
<evidence type="ECO:0000313" key="9">
    <source>
        <dbReference type="EMBL" id="MXP77591.1"/>
    </source>
</evidence>
<evidence type="ECO:0000256" key="6">
    <source>
        <dbReference type="ARBA" id="ARBA00023136"/>
    </source>
</evidence>
<keyword evidence="4 8" id="KW-0812">Transmembrane</keyword>
<reference evidence="9 10" key="1">
    <citation type="submission" date="2019-12" db="EMBL/GenBank/DDBJ databases">
        <title>Sporaefaciens musculi gen. nov., sp. nov., a novel bacterium isolated from the caecum of an obese mouse.</title>
        <authorList>
            <person name="Rasmussen T.S."/>
            <person name="Streidl T."/>
            <person name="Hitch T.C.A."/>
            <person name="Wortmann E."/>
            <person name="Deptula P."/>
            <person name="Hansen M."/>
            <person name="Nielsen D.S."/>
            <person name="Clavel T."/>
            <person name="Vogensen F.K."/>
        </authorList>
    </citation>
    <scope>NUCLEOTIDE SEQUENCE [LARGE SCALE GENOMIC DNA]</scope>
    <source>
        <strain evidence="9 10">WCA-9-b2</strain>
    </source>
</reference>
<dbReference type="InterPro" id="IPR051085">
    <property type="entry name" value="MB_O-acyltransferase"/>
</dbReference>
<keyword evidence="3 7" id="KW-1003">Cell membrane</keyword>
<evidence type="ECO:0000256" key="7">
    <source>
        <dbReference type="PIRNR" id="PIRNR016636"/>
    </source>
</evidence>
<feature type="transmembrane region" description="Helical" evidence="8">
    <location>
        <begin position="119"/>
        <end position="140"/>
    </location>
</feature>
<keyword evidence="10" id="KW-1185">Reference proteome</keyword>
<evidence type="ECO:0000313" key="10">
    <source>
        <dbReference type="Proteomes" id="UP000460412"/>
    </source>
</evidence>
<feature type="transmembrane region" description="Helical" evidence="8">
    <location>
        <begin position="313"/>
        <end position="342"/>
    </location>
</feature>
<organism evidence="9 10">
    <name type="scientific">Sporofaciens musculi</name>
    <dbReference type="NCBI Taxonomy" id="2681861"/>
    <lineage>
        <taxon>Bacteria</taxon>
        <taxon>Bacillati</taxon>
        <taxon>Bacillota</taxon>
        <taxon>Clostridia</taxon>
        <taxon>Lachnospirales</taxon>
        <taxon>Lachnospiraceae</taxon>
        <taxon>Sporofaciens</taxon>
    </lineage>
</organism>
<keyword evidence="6 7" id="KW-0472">Membrane</keyword>
<dbReference type="Proteomes" id="UP000460412">
    <property type="component" value="Unassembled WGS sequence"/>
</dbReference>
<dbReference type="PIRSF" id="PIRSF500217">
    <property type="entry name" value="AlgI"/>
    <property type="match status" value="1"/>
</dbReference>
<keyword evidence="5 8" id="KW-1133">Transmembrane helix</keyword>
<evidence type="ECO:0000256" key="8">
    <source>
        <dbReference type="SAM" id="Phobius"/>
    </source>
</evidence>
<evidence type="ECO:0000256" key="5">
    <source>
        <dbReference type="ARBA" id="ARBA00022989"/>
    </source>
</evidence>
<proteinExistence type="inferred from homology"/>
<dbReference type="GO" id="GO:0042121">
    <property type="term" value="P:alginic acid biosynthetic process"/>
    <property type="evidence" value="ECO:0007669"/>
    <property type="project" value="InterPro"/>
</dbReference>
<dbReference type="InterPro" id="IPR024194">
    <property type="entry name" value="Ac/AlaTfrase_AlgI/DltB"/>
</dbReference>
<comment type="similarity">
    <text evidence="2 7">Belongs to the membrane-bound acyltransferase family.</text>
</comment>
<feature type="transmembrane region" description="Helical" evidence="8">
    <location>
        <begin position="81"/>
        <end position="99"/>
    </location>
</feature>
<dbReference type="RefSeq" id="WP_159753025.1">
    <property type="nucleotide sequence ID" value="NZ_WUQX01000001.1"/>
</dbReference>
<dbReference type="InterPro" id="IPR004299">
    <property type="entry name" value="MBOAT_fam"/>
</dbReference>
<sequence>MVAGLFDSVVFLFSFLPIVLFLYYLMPEQLKNILLLLASLVFYAWGEPVAIFLLLGMLLFNYAWGLHLAGVLKNRRRARSGMIFCVAINLGLLSFFLYGRTVLGWLEALLPVKLPFQGFALPMGMSLCTLQMLSYIIDVYRGNVKVQKNPADLALYVLMFSKMPGGPIVRYIEIEKQLRARQISSGKVGEGAMYFIRGLSKKVLFADNIGLLYDEVMALETGQMSVLSAWLGCIAFALKIYYNLSGYTDMAIGLGKMTGFDFPENFQYPYAAGSTTEFWYKWHMSLGVWFREYVYHPLGGGDTEESKQVRNILLIWLLVGLFRGPSLNYLVWGVYCGILMVAEKLFLWRALDQMPAFLGHVYSVFMVMIGWVFFFQSRPAAAFVYLGNMFGAGAVGLSDDRGMYLLVTNLALLIVMIIGLFPFVHKGYETIMDRGGKGLALINCAIYGVMFVLCMTYIVC</sequence>
<feature type="transmembrane region" description="Helical" evidence="8">
    <location>
        <begin position="5"/>
        <end position="26"/>
    </location>
</feature>
<feature type="transmembrane region" description="Helical" evidence="8">
    <location>
        <begin position="32"/>
        <end position="60"/>
    </location>
</feature>
<dbReference type="PANTHER" id="PTHR13285">
    <property type="entry name" value="ACYLTRANSFERASE"/>
    <property type="match status" value="1"/>
</dbReference>
<feature type="transmembrane region" description="Helical" evidence="8">
    <location>
        <begin position="404"/>
        <end position="424"/>
    </location>
</feature>
<feature type="transmembrane region" description="Helical" evidence="8">
    <location>
        <begin position="380"/>
        <end position="397"/>
    </location>
</feature>
<dbReference type="AlphaFoldDB" id="A0A7X3SKP8"/>
<feature type="transmembrane region" description="Helical" evidence="8">
    <location>
        <begin position="354"/>
        <end position="374"/>
    </location>
</feature>
<evidence type="ECO:0000256" key="2">
    <source>
        <dbReference type="ARBA" id="ARBA00010323"/>
    </source>
</evidence>
<dbReference type="GO" id="GO:0005886">
    <property type="term" value="C:plasma membrane"/>
    <property type="evidence" value="ECO:0007669"/>
    <property type="project" value="UniProtKB-SubCell"/>
</dbReference>